<evidence type="ECO:0000259" key="7">
    <source>
        <dbReference type="PROSITE" id="PS50179"/>
    </source>
</evidence>
<dbReference type="InterPro" id="IPR044836">
    <property type="entry name" value="TOL_plant"/>
</dbReference>
<feature type="compositionally biased region" description="Polar residues" evidence="6">
    <location>
        <begin position="494"/>
        <end position="506"/>
    </location>
</feature>
<dbReference type="Pfam" id="PF03127">
    <property type="entry name" value="GAT"/>
    <property type="match status" value="1"/>
</dbReference>
<organism evidence="9 10">
    <name type="scientific">Sphagnum jensenii</name>
    <dbReference type="NCBI Taxonomy" id="128206"/>
    <lineage>
        <taxon>Eukaryota</taxon>
        <taxon>Viridiplantae</taxon>
        <taxon>Streptophyta</taxon>
        <taxon>Embryophyta</taxon>
        <taxon>Bryophyta</taxon>
        <taxon>Sphagnophytina</taxon>
        <taxon>Sphagnopsida</taxon>
        <taxon>Sphagnales</taxon>
        <taxon>Sphagnaceae</taxon>
        <taxon>Sphagnum</taxon>
    </lineage>
</organism>
<dbReference type="SUPFAM" id="SSF48464">
    <property type="entry name" value="ENTH/VHS domain"/>
    <property type="match status" value="1"/>
</dbReference>
<feature type="domain" description="VHS" evidence="7">
    <location>
        <begin position="11"/>
        <end position="140"/>
    </location>
</feature>
<feature type="compositionally biased region" description="Polar residues" evidence="6">
    <location>
        <begin position="331"/>
        <end position="340"/>
    </location>
</feature>
<dbReference type="CDD" id="cd03561">
    <property type="entry name" value="VHS"/>
    <property type="match status" value="1"/>
</dbReference>
<gene>
    <name evidence="9" type="ORF">CSSPJE1EN1_LOCUS14862</name>
</gene>
<comment type="similarity">
    <text evidence="2">Belongs to the TOM1 family.</text>
</comment>
<feature type="compositionally biased region" description="Polar residues" evidence="6">
    <location>
        <begin position="365"/>
        <end position="375"/>
    </location>
</feature>
<accession>A0ABP0WSL8</accession>
<proteinExistence type="inferred from homology"/>
<protein>
    <submittedName>
        <fullName evidence="9">Uncharacterized protein</fullName>
    </submittedName>
</protein>
<dbReference type="InterPro" id="IPR008942">
    <property type="entry name" value="ENTH_VHS"/>
</dbReference>
<dbReference type="Gene3D" id="1.20.58.160">
    <property type="match status" value="1"/>
</dbReference>
<dbReference type="PANTHER" id="PTHR45898:SF4">
    <property type="entry name" value="TARGET OF MYB PROTEIN 1"/>
    <property type="match status" value="1"/>
</dbReference>
<dbReference type="SMART" id="SM00288">
    <property type="entry name" value="VHS"/>
    <property type="match status" value="1"/>
</dbReference>
<feature type="compositionally biased region" description="Low complexity" evidence="6">
    <location>
        <begin position="475"/>
        <end position="493"/>
    </location>
</feature>
<name>A0ABP0WSL8_9BRYO</name>
<dbReference type="Gene3D" id="1.25.40.90">
    <property type="match status" value="1"/>
</dbReference>
<evidence type="ECO:0000313" key="10">
    <source>
        <dbReference type="Proteomes" id="UP001497444"/>
    </source>
</evidence>
<dbReference type="SUPFAM" id="SSF89009">
    <property type="entry name" value="GAT-like domain"/>
    <property type="match status" value="1"/>
</dbReference>
<dbReference type="PROSITE" id="PS50909">
    <property type="entry name" value="GAT"/>
    <property type="match status" value="1"/>
</dbReference>
<comment type="subcellular location">
    <subcellularLocation>
        <location evidence="1">Membrane</location>
        <topology evidence="1">Peripheral membrane protein</topology>
    </subcellularLocation>
</comment>
<keyword evidence="3" id="KW-0813">Transport</keyword>
<dbReference type="InterPro" id="IPR038425">
    <property type="entry name" value="GAT_sf"/>
</dbReference>
<keyword evidence="4" id="KW-0653">Protein transport</keyword>
<keyword evidence="5" id="KW-0472">Membrane</keyword>
<evidence type="ECO:0000256" key="2">
    <source>
        <dbReference type="ARBA" id="ARBA00007708"/>
    </source>
</evidence>
<dbReference type="InterPro" id="IPR002014">
    <property type="entry name" value="VHS_dom"/>
</dbReference>
<sequence length="682" mass="74807">MSSASVIADKAMSEMLVGPDWALNLELCDVINSDPSQAKDVIKTIKKRLTNRSPMVQLLALTVLETLVKNCGDNVHQQVQDRGVLQEMVKIVKKKADMRVRDKILVLIDIWQEAFGGPRGRYPQYYKVYSQLQNLGVDFPRRGEEDRVPIFTPPQSRPIASPHQPLSSGRRSSVTISPNSEADIHIPTMSLTDIQNTRGIIEVLSEMLNALPPRDRMALREEVIVDLVDQCRTNQRAVMHLVNTTSDEEVLRQGLSLNDELQRVLAKHDALASGAPMPFEPARRLKQEEDHRPASQRQEATGTAPLASKPSTSMSALVPPPQENSKKPVAVTSSTANAESQAAPLDLLSGDPIDPFAPAVPPPAQTEQYGGQQLSLLALPAPEDSGNPFGSTSFHATPSSQQPINGSSQPSLQQQASNGNMMPSFQAFQQQPSFHAQLPGMVQNEYAAPWSTAALAAGHTLTPQQRAMIYGDVHSQSPQSPQSPLSPWPQAQQTQNQYSPMQQQPPLRTPPPWQDDSEMQGQQQLQGGYQAPAQWGAVNGPQAWSVQQEAMTYGSQSNAGSMIPPFPAQYDQRQQYFQQLQQGQGSYDPYRMGYGSGMQGDVFGRMHNLSLQDTSQYMQNRPVGGQYKQSTVPFQQVSPPKPENPADKLFEDLVDLRSMDAKFKAAGLVGNIARPSSSKVGS</sequence>
<feature type="compositionally biased region" description="Polar residues" evidence="6">
    <location>
        <begin position="388"/>
        <end position="419"/>
    </location>
</feature>
<dbReference type="Pfam" id="PF00790">
    <property type="entry name" value="VHS"/>
    <property type="match status" value="1"/>
</dbReference>
<evidence type="ECO:0000259" key="8">
    <source>
        <dbReference type="PROSITE" id="PS50909"/>
    </source>
</evidence>
<dbReference type="Proteomes" id="UP001497444">
    <property type="component" value="Chromosome 2"/>
</dbReference>
<evidence type="ECO:0000313" key="9">
    <source>
        <dbReference type="EMBL" id="CAK9269384.1"/>
    </source>
</evidence>
<feature type="domain" description="GAT" evidence="8">
    <location>
        <begin position="185"/>
        <end position="273"/>
    </location>
</feature>
<evidence type="ECO:0000256" key="3">
    <source>
        <dbReference type="ARBA" id="ARBA00022448"/>
    </source>
</evidence>
<feature type="region of interest" description="Disordered" evidence="6">
    <location>
        <begin position="148"/>
        <end position="179"/>
    </location>
</feature>
<evidence type="ECO:0000256" key="4">
    <source>
        <dbReference type="ARBA" id="ARBA00022927"/>
    </source>
</evidence>
<evidence type="ECO:0000256" key="1">
    <source>
        <dbReference type="ARBA" id="ARBA00004170"/>
    </source>
</evidence>
<dbReference type="EMBL" id="OZ020097">
    <property type="protein sequence ID" value="CAK9269384.1"/>
    <property type="molecule type" value="Genomic_DNA"/>
</dbReference>
<dbReference type="PROSITE" id="PS50179">
    <property type="entry name" value="VHS"/>
    <property type="match status" value="1"/>
</dbReference>
<dbReference type="InterPro" id="IPR004152">
    <property type="entry name" value="GAT_dom"/>
</dbReference>
<dbReference type="PANTHER" id="PTHR45898">
    <property type="entry name" value="TOM1-LIKE PROTEIN"/>
    <property type="match status" value="1"/>
</dbReference>
<feature type="compositionally biased region" description="Polar residues" evidence="6">
    <location>
        <begin position="164"/>
        <end position="179"/>
    </location>
</feature>
<keyword evidence="10" id="KW-1185">Reference proteome</keyword>
<reference evidence="9 10" key="1">
    <citation type="submission" date="2024-02" db="EMBL/GenBank/DDBJ databases">
        <authorList>
            <consortium name="ELIXIR-Norway"/>
            <consortium name="Elixir Norway"/>
        </authorList>
    </citation>
    <scope>NUCLEOTIDE SEQUENCE [LARGE SCALE GENOMIC DNA]</scope>
</reference>
<evidence type="ECO:0000256" key="6">
    <source>
        <dbReference type="SAM" id="MobiDB-lite"/>
    </source>
</evidence>
<feature type="region of interest" description="Disordered" evidence="6">
    <location>
        <begin position="473"/>
        <end position="527"/>
    </location>
</feature>
<evidence type="ECO:0000256" key="5">
    <source>
        <dbReference type="ARBA" id="ARBA00023136"/>
    </source>
</evidence>
<feature type="region of interest" description="Disordered" evidence="6">
    <location>
        <begin position="285"/>
        <end position="419"/>
    </location>
</feature>
<dbReference type="CDD" id="cd14231">
    <property type="entry name" value="GAT_GGA-like_plant"/>
    <property type="match status" value="1"/>
</dbReference>